<dbReference type="InterPro" id="IPR000182">
    <property type="entry name" value="GNAT_dom"/>
</dbReference>
<keyword evidence="5" id="KW-1185">Reference proteome</keyword>
<dbReference type="CDD" id="cd04301">
    <property type="entry name" value="NAT_SF"/>
    <property type="match status" value="1"/>
</dbReference>
<feature type="domain" description="N-acetyltransferase" evidence="3">
    <location>
        <begin position="4"/>
        <end position="163"/>
    </location>
</feature>
<evidence type="ECO:0000256" key="2">
    <source>
        <dbReference type="ARBA" id="ARBA00023315"/>
    </source>
</evidence>
<name>A0A814Z6I3_ADIRI</name>
<dbReference type="Gene3D" id="3.40.630.30">
    <property type="match status" value="1"/>
</dbReference>
<dbReference type="AlphaFoldDB" id="A0A814Z6I3"/>
<dbReference type="EMBL" id="CAJNOR010002047">
    <property type="protein sequence ID" value="CAF1239717.1"/>
    <property type="molecule type" value="Genomic_DNA"/>
</dbReference>
<keyword evidence="1" id="KW-0808">Transferase</keyword>
<dbReference type="Proteomes" id="UP000663828">
    <property type="component" value="Unassembled WGS sequence"/>
</dbReference>
<reference evidence="4" key="1">
    <citation type="submission" date="2021-02" db="EMBL/GenBank/DDBJ databases">
        <authorList>
            <person name="Nowell W R."/>
        </authorList>
    </citation>
    <scope>NUCLEOTIDE SEQUENCE</scope>
</reference>
<keyword evidence="2" id="KW-0012">Acyltransferase</keyword>
<dbReference type="PANTHER" id="PTHR43877">
    <property type="entry name" value="AMINOALKYLPHOSPHONATE N-ACETYLTRANSFERASE-RELATED-RELATED"/>
    <property type="match status" value="1"/>
</dbReference>
<organism evidence="4 5">
    <name type="scientific">Adineta ricciae</name>
    <name type="common">Rotifer</name>
    <dbReference type="NCBI Taxonomy" id="249248"/>
    <lineage>
        <taxon>Eukaryota</taxon>
        <taxon>Metazoa</taxon>
        <taxon>Spiralia</taxon>
        <taxon>Gnathifera</taxon>
        <taxon>Rotifera</taxon>
        <taxon>Eurotatoria</taxon>
        <taxon>Bdelloidea</taxon>
        <taxon>Adinetida</taxon>
        <taxon>Adinetidae</taxon>
        <taxon>Adineta</taxon>
    </lineage>
</organism>
<dbReference type="SUPFAM" id="SSF55729">
    <property type="entry name" value="Acyl-CoA N-acyltransferases (Nat)"/>
    <property type="match status" value="1"/>
</dbReference>
<gene>
    <name evidence="4" type="ORF">XAT740_LOCUS25672</name>
</gene>
<evidence type="ECO:0000259" key="3">
    <source>
        <dbReference type="PROSITE" id="PS51186"/>
    </source>
</evidence>
<dbReference type="Pfam" id="PF00583">
    <property type="entry name" value="Acetyltransf_1"/>
    <property type="match status" value="1"/>
</dbReference>
<evidence type="ECO:0000313" key="4">
    <source>
        <dbReference type="EMBL" id="CAF1239717.1"/>
    </source>
</evidence>
<comment type="caution">
    <text evidence="4">The sequence shown here is derived from an EMBL/GenBank/DDBJ whole genome shotgun (WGS) entry which is preliminary data.</text>
</comment>
<proteinExistence type="predicted"/>
<evidence type="ECO:0000313" key="5">
    <source>
        <dbReference type="Proteomes" id="UP000663828"/>
    </source>
</evidence>
<sequence length="163" mass="18197">MSSITIRVANESDIDELVLLMRAYCDSSDEPHVAKPSSESLLTLCRTIVANPKDEGVYLVARQSINDNHHVMIGFASLFWSWTFLPYPGRQALINDLYVTPAVRGLGVAGSLIRACEDQARQRGDIKSIIWQTALENVSAQKVYERLGIIPSKCVDYEIDLLK</sequence>
<dbReference type="PANTHER" id="PTHR43877:SF2">
    <property type="entry name" value="AMINOALKYLPHOSPHONATE N-ACETYLTRANSFERASE-RELATED"/>
    <property type="match status" value="1"/>
</dbReference>
<accession>A0A814Z6I3</accession>
<protein>
    <recommendedName>
        <fullName evidence="3">N-acetyltransferase domain-containing protein</fullName>
    </recommendedName>
</protein>
<evidence type="ECO:0000256" key="1">
    <source>
        <dbReference type="ARBA" id="ARBA00022679"/>
    </source>
</evidence>
<dbReference type="InterPro" id="IPR016181">
    <property type="entry name" value="Acyl_CoA_acyltransferase"/>
</dbReference>
<dbReference type="InterPro" id="IPR050832">
    <property type="entry name" value="Bact_Acetyltransf"/>
</dbReference>
<dbReference type="GO" id="GO:0016747">
    <property type="term" value="F:acyltransferase activity, transferring groups other than amino-acyl groups"/>
    <property type="evidence" value="ECO:0007669"/>
    <property type="project" value="InterPro"/>
</dbReference>
<dbReference type="PROSITE" id="PS51186">
    <property type="entry name" value="GNAT"/>
    <property type="match status" value="1"/>
</dbReference>